<sequence length="66" mass="7088">MSDHLARAPQEIAEHALALARADHTTVVVDELTAADLRWAGNGVTLLSSHRARSVTVVSIMGRGER</sequence>
<dbReference type="RefSeq" id="WP_222426518.1">
    <property type="nucleotide sequence ID" value="NZ_VJWX01000023.1"/>
</dbReference>
<reference evidence="1 2" key="1">
    <citation type="submission" date="2019-07" db="EMBL/GenBank/DDBJ databases">
        <authorList>
            <person name="Duangmal K."/>
            <person name="Teo W.F.A."/>
        </authorList>
    </citation>
    <scope>NUCLEOTIDE SEQUENCE [LARGE SCALE GENOMIC DNA]</scope>
    <source>
        <strain evidence="1 2">TBRC 6029</strain>
    </source>
</reference>
<dbReference type="Proteomes" id="UP000320011">
    <property type="component" value="Unassembled WGS sequence"/>
</dbReference>
<protein>
    <submittedName>
        <fullName evidence="1">TldD/PmbA family protein</fullName>
    </submittedName>
</protein>
<comment type="caution">
    <text evidence="1">The sequence shown here is derived from an EMBL/GenBank/DDBJ whole genome shotgun (WGS) entry which is preliminary data.</text>
</comment>
<evidence type="ECO:0000313" key="1">
    <source>
        <dbReference type="EMBL" id="TVT60491.1"/>
    </source>
</evidence>
<keyword evidence="2" id="KW-1185">Reference proteome</keyword>
<feature type="non-terminal residue" evidence="1">
    <location>
        <position position="66"/>
    </location>
</feature>
<proteinExistence type="predicted"/>
<evidence type="ECO:0000313" key="2">
    <source>
        <dbReference type="Proteomes" id="UP000320011"/>
    </source>
</evidence>
<reference evidence="1 2" key="2">
    <citation type="submission" date="2019-08" db="EMBL/GenBank/DDBJ databases">
        <title>Amycolatopsis acidicola sp. nov., isolated from peat swamp forest soil.</title>
        <authorList>
            <person name="Srisuk N."/>
        </authorList>
    </citation>
    <scope>NUCLEOTIDE SEQUENCE [LARGE SCALE GENOMIC DNA]</scope>
    <source>
        <strain evidence="1 2">TBRC 6029</strain>
    </source>
</reference>
<organism evidence="1 2">
    <name type="scientific">Amycolatopsis rhizosphaerae</name>
    <dbReference type="NCBI Taxonomy" id="2053003"/>
    <lineage>
        <taxon>Bacteria</taxon>
        <taxon>Bacillati</taxon>
        <taxon>Actinomycetota</taxon>
        <taxon>Actinomycetes</taxon>
        <taxon>Pseudonocardiales</taxon>
        <taxon>Pseudonocardiaceae</taxon>
        <taxon>Amycolatopsis</taxon>
    </lineage>
</organism>
<name>A0A558DHI3_9PSEU</name>
<dbReference type="AlphaFoldDB" id="A0A558DHI3"/>
<dbReference type="EMBL" id="VJWX01000023">
    <property type="protein sequence ID" value="TVT60491.1"/>
    <property type="molecule type" value="Genomic_DNA"/>
</dbReference>
<accession>A0A558DHI3</accession>
<gene>
    <name evidence="1" type="ORF">FNH05_04405</name>
</gene>